<reference evidence="2 3" key="1">
    <citation type="journal article" date="2019" name="Genome Biol. Evol.">
        <title>Insights into the evolution of the New World diploid cottons (Gossypium, subgenus Houzingenia) based on genome sequencing.</title>
        <authorList>
            <person name="Grover C.E."/>
            <person name="Arick M.A. 2nd"/>
            <person name="Thrash A."/>
            <person name="Conover J.L."/>
            <person name="Sanders W.S."/>
            <person name="Peterson D.G."/>
            <person name="Frelichowski J.E."/>
            <person name="Scheffler J.A."/>
            <person name="Scheffler B.E."/>
            <person name="Wendel J.F."/>
        </authorList>
    </citation>
    <scope>NUCLEOTIDE SEQUENCE [LARGE SCALE GENOMIC DNA]</scope>
    <source>
        <strain evidence="2">4</strain>
        <tissue evidence="2">Leaf</tissue>
    </source>
</reference>
<evidence type="ECO:0000313" key="2">
    <source>
        <dbReference type="EMBL" id="MBA0704210.1"/>
    </source>
</evidence>
<feature type="transmembrane region" description="Helical" evidence="1">
    <location>
        <begin position="198"/>
        <end position="219"/>
    </location>
</feature>
<protein>
    <recommendedName>
        <fullName evidence="4">Reverse transcriptase zinc-binding domain-containing protein</fullName>
    </recommendedName>
</protein>
<feature type="non-terminal residue" evidence="2">
    <location>
        <position position="227"/>
    </location>
</feature>
<keyword evidence="1" id="KW-0812">Transmembrane</keyword>
<evidence type="ECO:0000256" key="1">
    <source>
        <dbReference type="SAM" id="Phobius"/>
    </source>
</evidence>
<evidence type="ECO:0008006" key="4">
    <source>
        <dbReference type="Google" id="ProtNLM"/>
    </source>
</evidence>
<name>A0A7J8YXY0_9ROSI</name>
<proteinExistence type="predicted"/>
<dbReference type="EMBL" id="JABEZV010000001">
    <property type="protein sequence ID" value="MBA0704210.1"/>
    <property type="molecule type" value="Genomic_DNA"/>
</dbReference>
<keyword evidence="3" id="KW-1185">Reference proteome</keyword>
<sequence length="227" mass="26738">MPERIIQNNEEKSSIMFVSELINHQNRQWDEQEITWLLGSEIADKNSTVCPKCLVGIETLEHIFRVCPSVNDIRKELHIVRHSDFLDALLQNWLIHILDVSPLNIYKKDTIYKVESYLKELDAVHEKLPLRQMMCVTLLTKNTTKIRDERWKPSDEHCLKINCDTAFHEQAKKSCTWIVVRDRQSNVIGSQAVLKENIPLAFVTEALACLYAVVWGWILDYMRWFWK</sequence>
<keyword evidence="1" id="KW-0472">Membrane</keyword>
<organism evidence="2 3">
    <name type="scientific">Gossypium laxum</name>
    <dbReference type="NCBI Taxonomy" id="34288"/>
    <lineage>
        <taxon>Eukaryota</taxon>
        <taxon>Viridiplantae</taxon>
        <taxon>Streptophyta</taxon>
        <taxon>Embryophyta</taxon>
        <taxon>Tracheophyta</taxon>
        <taxon>Spermatophyta</taxon>
        <taxon>Magnoliopsida</taxon>
        <taxon>eudicotyledons</taxon>
        <taxon>Gunneridae</taxon>
        <taxon>Pentapetalae</taxon>
        <taxon>rosids</taxon>
        <taxon>malvids</taxon>
        <taxon>Malvales</taxon>
        <taxon>Malvaceae</taxon>
        <taxon>Malvoideae</taxon>
        <taxon>Gossypium</taxon>
    </lineage>
</organism>
<comment type="caution">
    <text evidence="2">The sequence shown here is derived from an EMBL/GenBank/DDBJ whole genome shotgun (WGS) entry which is preliminary data.</text>
</comment>
<keyword evidence="1" id="KW-1133">Transmembrane helix</keyword>
<dbReference type="Proteomes" id="UP000593574">
    <property type="component" value="Unassembled WGS sequence"/>
</dbReference>
<evidence type="ECO:0000313" key="3">
    <source>
        <dbReference type="Proteomes" id="UP000593574"/>
    </source>
</evidence>
<accession>A0A7J8YXY0</accession>
<dbReference type="AlphaFoldDB" id="A0A7J8YXY0"/>
<gene>
    <name evidence="2" type="ORF">Golax_016481</name>
</gene>